<reference evidence="1 2" key="1">
    <citation type="submission" date="2016-07" db="EMBL/GenBank/DDBJ databases">
        <authorList>
            <person name="Jeong J.-J."/>
            <person name="Kim D.W."/>
            <person name="Sang M.K."/>
            <person name="Choi I.-G."/>
            <person name="Kim K.D."/>
        </authorList>
    </citation>
    <scope>NUCLEOTIDE SEQUENCE [LARGE SCALE GENOMIC DNA]</scope>
    <source>
        <strain evidence="1 2">UTM-3</strain>
    </source>
</reference>
<gene>
    <name evidence="1" type="ORF">BBI01_01445</name>
</gene>
<dbReference type="AlphaFoldDB" id="A0A1B8ZZY8"/>
<keyword evidence="2" id="KW-1185">Reference proteome</keyword>
<sequence length="73" mass="8038">MSAKVSAQTLHTDNLPQQAMESKLTGITIGISFIDPGKYQEILNELQDLFYKEATNGEITNALFGLLLTKIPI</sequence>
<evidence type="ECO:0000313" key="1">
    <source>
        <dbReference type="EMBL" id="OCA77155.1"/>
    </source>
</evidence>
<evidence type="ECO:0000313" key="2">
    <source>
        <dbReference type="Proteomes" id="UP000092651"/>
    </source>
</evidence>
<name>A0A1B8ZZY8_9FLAO</name>
<protein>
    <submittedName>
        <fullName evidence="1">Uncharacterized protein</fullName>
    </submittedName>
</protein>
<accession>A0A1B8ZZY8</accession>
<organism evidence="1 2">
    <name type="scientific">Chryseobacterium artocarpi</name>
    <dbReference type="NCBI Taxonomy" id="1414727"/>
    <lineage>
        <taxon>Bacteria</taxon>
        <taxon>Pseudomonadati</taxon>
        <taxon>Bacteroidota</taxon>
        <taxon>Flavobacteriia</taxon>
        <taxon>Flavobacteriales</taxon>
        <taxon>Weeksellaceae</taxon>
        <taxon>Chryseobacterium group</taxon>
        <taxon>Chryseobacterium</taxon>
    </lineage>
</organism>
<proteinExistence type="predicted"/>
<comment type="caution">
    <text evidence="1">The sequence shown here is derived from an EMBL/GenBank/DDBJ whole genome shotgun (WGS) entry which is preliminary data.</text>
</comment>
<dbReference type="EMBL" id="MAYH01000001">
    <property type="protein sequence ID" value="OCA77155.1"/>
    <property type="molecule type" value="Genomic_DNA"/>
</dbReference>
<dbReference type="Proteomes" id="UP000092651">
    <property type="component" value="Unassembled WGS sequence"/>
</dbReference>